<accession>A0A921V372</accession>
<gene>
    <name evidence="1" type="ORF">BDA96_01G561500</name>
</gene>
<organism evidence="1 2">
    <name type="scientific">Sorghum bicolor</name>
    <name type="common">Sorghum</name>
    <name type="synonym">Sorghum vulgare</name>
    <dbReference type="NCBI Taxonomy" id="4558"/>
    <lineage>
        <taxon>Eukaryota</taxon>
        <taxon>Viridiplantae</taxon>
        <taxon>Streptophyta</taxon>
        <taxon>Embryophyta</taxon>
        <taxon>Tracheophyta</taxon>
        <taxon>Spermatophyta</taxon>
        <taxon>Magnoliopsida</taxon>
        <taxon>Liliopsida</taxon>
        <taxon>Poales</taxon>
        <taxon>Poaceae</taxon>
        <taxon>PACMAD clade</taxon>
        <taxon>Panicoideae</taxon>
        <taxon>Andropogonodae</taxon>
        <taxon>Andropogoneae</taxon>
        <taxon>Sorghinae</taxon>
        <taxon>Sorghum</taxon>
    </lineage>
</organism>
<reference evidence="1" key="2">
    <citation type="submission" date="2020-10" db="EMBL/GenBank/DDBJ databases">
        <authorList>
            <person name="Cooper E.A."/>
            <person name="Brenton Z.W."/>
            <person name="Flinn B.S."/>
            <person name="Jenkins J."/>
            <person name="Shu S."/>
            <person name="Flowers D."/>
            <person name="Luo F."/>
            <person name="Wang Y."/>
            <person name="Xia P."/>
            <person name="Barry K."/>
            <person name="Daum C."/>
            <person name="Lipzen A."/>
            <person name="Yoshinaga Y."/>
            <person name="Schmutz J."/>
            <person name="Saski C."/>
            <person name="Vermerris W."/>
            <person name="Kresovich S."/>
        </authorList>
    </citation>
    <scope>NUCLEOTIDE SEQUENCE</scope>
</reference>
<proteinExistence type="predicted"/>
<dbReference type="Proteomes" id="UP000807115">
    <property type="component" value="Chromosome 1"/>
</dbReference>
<dbReference type="EMBL" id="CM027680">
    <property type="protein sequence ID" value="KAG0553048.1"/>
    <property type="molecule type" value="Genomic_DNA"/>
</dbReference>
<comment type="caution">
    <text evidence="1">The sequence shown here is derived from an EMBL/GenBank/DDBJ whole genome shotgun (WGS) entry which is preliminary data.</text>
</comment>
<protein>
    <submittedName>
        <fullName evidence="1">Uncharacterized protein</fullName>
    </submittedName>
</protein>
<reference evidence="1" key="1">
    <citation type="journal article" date="2019" name="BMC Genomics">
        <title>A new reference genome for Sorghum bicolor reveals high levels of sequence similarity between sweet and grain genotypes: implications for the genetics of sugar metabolism.</title>
        <authorList>
            <person name="Cooper E.A."/>
            <person name="Brenton Z.W."/>
            <person name="Flinn B.S."/>
            <person name="Jenkins J."/>
            <person name="Shu S."/>
            <person name="Flowers D."/>
            <person name="Luo F."/>
            <person name="Wang Y."/>
            <person name="Xia P."/>
            <person name="Barry K."/>
            <person name="Daum C."/>
            <person name="Lipzen A."/>
            <person name="Yoshinaga Y."/>
            <person name="Schmutz J."/>
            <person name="Saski C."/>
            <person name="Vermerris W."/>
            <person name="Kresovich S."/>
        </authorList>
    </citation>
    <scope>NUCLEOTIDE SEQUENCE</scope>
</reference>
<dbReference type="AlphaFoldDB" id="A0A921V372"/>
<sequence length="32" mass="3830">MVYWLNLGNLNLDEGRWDWKFYVIQAGIQSSI</sequence>
<evidence type="ECO:0000313" key="2">
    <source>
        <dbReference type="Proteomes" id="UP000807115"/>
    </source>
</evidence>
<evidence type="ECO:0000313" key="1">
    <source>
        <dbReference type="EMBL" id="KAG0553048.1"/>
    </source>
</evidence>
<name>A0A921V372_SORBI</name>